<dbReference type="Gene3D" id="3.30.50.10">
    <property type="entry name" value="Erythroid Transcription Factor GATA-1, subunit A"/>
    <property type="match status" value="1"/>
</dbReference>
<name>A0AA39H7W4_9BILA</name>
<sequence length="337" mass="38675">MAETEAVCGICAKNVFVTRNFGAIACYACAAFFRRTIRSKLAYKCKNDAVCCSDTAVRDLTANAACKKCRLNRCHKEGMRDEFVQDPQQWEKVDETKGTTVEHSELIQRSVNPFVDHHQLPLLSATVRAIQRSIACKRVAPPGQMAFSMAYQHGTLQQARTDRTRFFIMENTYWDTDPIKLLDLLQTKPLLRKSANMTRDLQFIAETLKKCSHYIMDELTPFVLDLFKSPEDLAAFIIILIIFKNDRKHPSYQQQISSLKSVFREIDLYHKMSGRDPASWANQVLFLSSLETTAQRFLLFSRMLSLCCTKNCLYVDLGSETEFFGGHSERLRMNYLP</sequence>
<keyword evidence="4" id="KW-0862">Zinc</keyword>
<evidence type="ECO:0000256" key="3">
    <source>
        <dbReference type="ARBA" id="ARBA00022771"/>
    </source>
</evidence>
<dbReference type="AlphaFoldDB" id="A0AA39H7W4"/>
<dbReference type="GO" id="GO:0003700">
    <property type="term" value="F:DNA-binding transcription factor activity"/>
    <property type="evidence" value="ECO:0007669"/>
    <property type="project" value="InterPro"/>
</dbReference>
<dbReference type="Pfam" id="PF00105">
    <property type="entry name" value="zf-C4"/>
    <property type="match status" value="1"/>
</dbReference>
<evidence type="ECO:0000259" key="10">
    <source>
        <dbReference type="PROSITE" id="PS51030"/>
    </source>
</evidence>
<evidence type="ECO:0000256" key="2">
    <source>
        <dbReference type="ARBA" id="ARBA00022723"/>
    </source>
</evidence>
<evidence type="ECO:0000256" key="7">
    <source>
        <dbReference type="ARBA" id="ARBA00023163"/>
    </source>
</evidence>
<gene>
    <name evidence="11" type="ORF">QR680_015498</name>
</gene>
<keyword evidence="8" id="KW-0675">Receptor</keyword>
<evidence type="ECO:0000313" key="11">
    <source>
        <dbReference type="EMBL" id="KAK0400883.1"/>
    </source>
</evidence>
<evidence type="ECO:0000256" key="4">
    <source>
        <dbReference type="ARBA" id="ARBA00022833"/>
    </source>
</evidence>
<evidence type="ECO:0000256" key="6">
    <source>
        <dbReference type="ARBA" id="ARBA00023125"/>
    </source>
</evidence>
<dbReference type="PROSITE" id="PS51030">
    <property type="entry name" value="NUCLEAR_REC_DBD_2"/>
    <property type="match status" value="1"/>
</dbReference>
<reference evidence="11" key="1">
    <citation type="submission" date="2023-06" db="EMBL/GenBank/DDBJ databases">
        <title>Genomic analysis of the entomopathogenic nematode Steinernema hermaphroditum.</title>
        <authorList>
            <person name="Schwarz E.M."/>
            <person name="Heppert J.K."/>
            <person name="Baniya A."/>
            <person name="Schwartz H.T."/>
            <person name="Tan C.-H."/>
            <person name="Antoshechkin I."/>
            <person name="Sternberg P.W."/>
            <person name="Goodrich-Blair H."/>
            <person name="Dillman A.R."/>
        </authorList>
    </citation>
    <scope>NUCLEOTIDE SEQUENCE</scope>
    <source>
        <strain evidence="11">PS9179</strain>
        <tissue evidence="11">Whole animal</tissue>
    </source>
</reference>
<keyword evidence="9" id="KW-0539">Nucleus</keyword>
<keyword evidence="6" id="KW-0238">DNA-binding</keyword>
<dbReference type="PANTHER" id="PTHR46397:SF3">
    <property type="entry name" value="NR LBD DOMAIN-CONTAINING PROTEIN-RELATED"/>
    <property type="match status" value="1"/>
</dbReference>
<accession>A0AA39H7W4</accession>
<proteinExistence type="inferred from homology"/>
<keyword evidence="5" id="KW-0805">Transcription regulation</keyword>
<dbReference type="InterPro" id="IPR013088">
    <property type="entry name" value="Znf_NHR/GATA"/>
</dbReference>
<evidence type="ECO:0000256" key="5">
    <source>
        <dbReference type="ARBA" id="ARBA00023015"/>
    </source>
</evidence>
<evidence type="ECO:0000256" key="1">
    <source>
        <dbReference type="ARBA" id="ARBA00005993"/>
    </source>
</evidence>
<dbReference type="PROSITE" id="PS00031">
    <property type="entry name" value="NUCLEAR_REC_DBD_1"/>
    <property type="match status" value="1"/>
</dbReference>
<dbReference type="InterPro" id="IPR001628">
    <property type="entry name" value="Znf_hrmn_rcpt"/>
</dbReference>
<dbReference type="GO" id="GO:0008270">
    <property type="term" value="F:zinc ion binding"/>
    <property type="evidence" value="ECO:0007669"/>
    <property type="project" value="UniProtKB-KW"/>
</dbReference>
<protein>
    <recommendedName>
        <fullName evidence="10">Nuclear receptor domain-containing protein</fullName>
    </recommendedName>
</protein>
<dbReference type="PANTHER" id="PTHR46397">
    <property type="entry name" value="NUCLEAR HORMONE RECEPTOR FAMILY-RELATED"/>
    <property type="match status" value="1"/>
</dbReference>
<dbReference type="GO" id="GO:0043565">
    <property type="term" value="F:sequence-specific DNA binding"/>
    <property type="evidence" value="ECO:0007669"/>
    <property type="project" value="InterPro"/>
</dbReference>
<keyword evidence="12" id="KW-1185">Reference proteome</keyword>
<evidence type="ECO:0000256" key="8">
    <source>
        <dbReference type="ARBA" id="ARBA00023170"/>
    </source>
</evidence>
<evidence type="ECO:0000313" key="12">
    <source>
        <dbReference type="Proteomes" id="UP001175271"/>
    </source>
</evidence>
<dbReference type="Proteomes" id="UP001175271">
    <property type="component" value="Unassembled WGS sequence"/>
</dbReference>
<evidence type="ECO:0000256" key="9">
    <source>
        <dbReference type="ARBA" id="ARBA00023242"/>
    </source>
</evidence>
<keyword evidence="2" id="KW-0479">Metal-binding</keyword>
<keyword evidence="3" id="KW-0863">Zinc-finger</keyword>
<organism evidence="11 12">
    <name type="scientific">Steinernema hermaphroditum</name>
    <dbReference type="NCBI Taxonomy" id="289476"/>
    <lineage>
        <taxon>Eukaryota</taxon>
        <taxon>Metazoa</taxon>
        <taxon>Ecdysozoa</taxon>
        <taxon>Nematoda</taxon>
        <taxon>Chromadorea</taxon>
        <taxon>Rhabditida</taxon>
        <taxon>Tylenchina</taxon>
        <taxon>Panagrolaimomorpha</taxon>
        <taxon>Strongyloidoidea</taxon>
        <taxon>Steinernematidae</taxon>
        <taxon>Steinernema</taxon>
    </lineage>
</organism>
<dbReference type="EMBL" id="JAUCMV010000004">
    <property type="protein sequence ID" value="KAK0400883.1"/>
    <property type="molecule type" value="Genomic_DNA"/>
</dbReference>
<feature type="domain" description="Nuclear receptor" evidence="10">
    <location>
        <begin position="5"/>
        <end position="86"/>
    </location>
</feature>
<comment type="caution">
    <text evidence="11">The sequence shown here is derived from an EMBL/GenBank/DDBJ whole genome shotgun (WGS) entry which is preliminary data.</text>
</comment>
<comment type="similarity">
    <text evidence="1">Belongs to the nuclear hormone receptor family.</text>
</comment>
<dbReference type="SUPFAM" id="SSF57716">
    <property type="entry name" value="Glucocorticoid receptor-like (DNA-binding domain)"/>
    <property type="match status" value="1"/>
</dbReference>
<keyword evidence="7" id="KW-0804">Transcription</keyword>
<dbReference type="SMART" id="SM00399">
    <property type="entry name" value="ZnF_C4"/>
    <property type="match status" value="1"/>
</dbReference>